<evidence type="ECO:0000313" key="3">
    <source>
        <dbReference type="EMBL" id="QCA28823.1"/>
    </source>
</evidence>
<protein>
    <submittedName>
        <fullName evidence="4">Uncharacterized protein</fullName>
    </submittedName>
</protein>
<keyword evidence="5" id="KW-1185">Reference proteome</keyword>
<name>A0AAJ5EFW1_9ENTE</name>
<feature type="coiled-coil region" evidence="1">
    <location>
        <begin position="146"/>
        <end position="173"/>
    </location>
</feature>
<dbReference type="Proteomes" id="UP000297725">
    <property type="component" value="Unassembled WGS sequence"/>
</dbReference>
<evidence type="ECO:0000313" key="4">
    <source>
        <dbReference type="EMBL" id="TFZ42976.1"/>
    </source>
</evidence>
<evidence type="ECO:0000256" key="2">
    <source>
        <dbReference type="SAM" id="MobiDB-lite"/>
    </source>
</evidence>
<dbReference type="EMBL" id="CP038865">
    <property type="protein sequence ID" value="QCA28823.1"/>
    <property type="molecule type" value="Genomic_DNA"/>
</dbReference>
<reference evidence="3 5" key="2">
    <citation type="journal article" date="2020" name="Int. J. Syst. Evol. Microbiol.">
        <title>Vagococcus xieshaowenii sp. nov., isolated from snow finch (Montifringilla taczanowskii) cloacal content.</title>
        <authorList>
            <person name="Ge Y."/>
            <person name="Yang J."/>
            <person name="Lai X.H."/>
            <person name="Zhang G."/>
            <person name="Jin D."/>
            <person name="Lu S."/>
            <person name="Wang B."/>
            <person name="Huang Y."/>
            <person name="Huang Y."/>
            <person name="Ren Z."/>
            <person name="Zhang X."/>
            <person name="Xu J."/>
        </authorList>
    </citation>
    <scope>NUCLEOTIDE SEQUENCE [LARGE SCALE GENOMIC DNA]</scope>
    <source>
        <strain evidence="5">personal::cf-49</strain>
        <strain evidence="3">Personal::cf-49</strain>
    </source>
</reference>
<organism evidence="4 6">
    <name type="scientific">Vagococcus xieshaowenii</name>
    <dbReference type="NCBI Taxonomy" id="2562451"/>
    <lineage>
        <taxon>Bacteria</taxon>
        <taxon>Bacillati</taxon>
        <taxon>Bacillota</taxon>
        <taxon>Bacilli</taxon>
        <taxon>Lactobacillales</taxon>
        <taxon>Enterococcaceae</taxon>
        <taxon>Vagococcus</taxon>
    </lineage>
</organism>
<evidence type="ECO:0000313" key="5">
    <source>
        <dbReference type="Proteomes" id="UP000296883"/>
    </source>
</evidence>
<evidence type="ECO:0000256" key="1">
    <source>
        <dbReference type="SAM" id="Coils"/>
    </source>
</evidence>
<feature type="region of interest" description="Disordered" evidence="2">
    <location>
        <begin position="262"/>
        <end position="313"/>
    </location>
</feature>
<feature type="compositionally biased region" description="Low complexity" evidence="2">
    <location>
        <begin position="289"/>
        <end position="298"/>
    </location>
</feature>
<dbReference type="Proteomes" id="UP000296883">
    <property type="component" value="Chromosome"/>
</dbReference>
<gene>
    <name evidence="4" type="ORF">E4031_01020</name>
    <name evidence="3" type="ORF">E4Z98_05625</name>
</gene>
<evidence type="ECO:0000313" key="6">
    <source>
        <dbReference type="Proteomes" id="UP000297725"/>
    </source>
</evidence>
<dbReference type="AlphaFoldDB" id="A0AAJ5EFW1"/>
<accession>A0AAJ5EFW1</accession>
<keyword evidence="1" id="KW-0175">Coiled coil</keyword>
<reference evidence="4 6" key="1">
    <citation type="submission" date="2019-03" db="EMBL/GenBank/DDBJ databases">
        <title>Vagococcus sp. was isolated fron gut of Carduelis flavirostris.</title>
        <authorList>
            <person name="Ge Y."/>
        </authorList>
    </citation>
    <scope>NUCLEOTIDE SEQUENCE [LARGE SCALE GENOMIC DNA]</scope>
    <source>
        <strain evidence="4 6">CF-210</strain>
    </source>
</reference>
<dbReference type="EMBL" id="SRHU01000006">
    <property type="protein sequence ID" value="TFZ42976.1"/>
    <property type="molecule type" value="Genomic_DNA"/>
</dbReference>
<sequence length="434" mass="49529">MKLKLITTLLITTTSLTYGSLTGIKKIETNKISKELHEKMNNLNYIDQQLDSYYVTNDDITVIKYDKTHEITQLIKHINLDSAKTKAEINHSKLKANVKKILNKQKLILKKANDLIDEGEATEALANLFEYETIIHYNLSEATLNHTANKEDLKKIEEKLHSLKNKQQATNLKELIADSENILTHRTNYQSELQDALDNSDDTNYLDKLIDNSEKNIALIESPRLENKINKQINKIKIKSKNIKKEKEEEQRLAKLKQQELDKLETEKNQNNNDVEIKESQLNTTLNDTQSEQTTENSTETRSEAEVVPEPEVEVAPRTDGINFNGYHFDIGWFGGSGGSHVPTWTPYIYRWSELPNLYLAEKQSDVGNAVWSLQIGSKIVVDGQTYTVYKYSNGVNNQNGESYNLTVSQGAPITIVTCETNNEWSLQSMWFAG</sequence>
<feature type="compositionally biased region" description="Polar residues" evidence="2">
    <location>
        <begin position="269"/>
        <end position="288"/>
    </location>
</feature>
<proteinExistence type="predicted"/>
<dbReference type="RefSeq" id="WP_135253469.1">
    <property type="nucleotide sequence ID" value="NZ_CP038865.1"/>
</dbReference>